<feature type="region of interest" description="Disordered" evidence="2">
    <location>
        <begin position="37"/>
        <end position="81"/>
    </location>
</feature>
<feature type="region of interest" description="Disordered" evidence="2">
    <location>
        <begin position="121"/>
        <end position="143"/>
    </location>
</feature>
<keyword evidence="5" id="KW-1185">Reference proteome</keyword>
<keyword evidence="1" id="KW-0862">Zinc</keyword>
<evidence type="ECO:0000313" key="5">
    <source>
        <dbReference type="Proteomes" id="UP001178507"/>
    </source>
</evidence>
<feature type="domain" description="C3H1-type" evidence="3">
    <location>
        <begin position="90"/>
        <end position="114"/>
    </location>
</feature>
<reference evidence="4" key="1">
    <citation type="submission" date="2023-08" db="EMBL/GenBank/DDBJ databases">
        <authorList>
            <person name="Chen Y."/>
            <person name="Shah S."/>
            <person name="Dougan E. K."/>
            <person name="Thang M."/>
            <person name="Chan C."/>
        </authorList>
    </citation>
    <scope>NUCLEOTIDE SEQUENCE</scope>
</reference>
<dbReference type="InterPro" id="IPR000571">
    <property type="entry name" value="Znf_CCCH"/>
</dbReference>
<keyword evidence="1" id="KW-0479">Metal-binding</keyword>
<sequence>MALSEDEDEVSDDDADSNTDAIAFTLKAMACLDDEQPKRKVCNHPPEEKRTKPSRSQQEANIDDSCSKEGSKDMDRTPMTQLHKQGKCMPCRYFRFRKDGCRQGEACAFCHECTAEESMAGQKWLKHQHQREKRRQKRRQAWQ</sequence>
<dbReference type="GO" id="GO:0008270">
    <property type="term" value="F:zinc ion binding"/>
    <property type="evidence" value="ECO:0007669"/>
    <property type="project" value="UniProtKB-KW"/>
</dbReference>
<comment type="caution">
    <text evidence="4">The sequence shown here is derived from an EMBL/GenBank/DDBJ whole genome shotgun (WGS) entry which is preliminary data.</text>
</comment>
<dbReference type="AlphaFoldDB" id="A0AA36MZF3"/>
<accession>A0AA36MZF3</accession>
<feature type="compositionally biased region" description="Basic residues" evidence="2">
    <location>
        <begin position="124"/>
        <end position="143"/>
    </location>
</feature>
<dbReference type="Proteomes" id="UP001178507">
    <property type="component" value="Unassembled WGS sequence"/>
</dbReference>
<evidence type="ECO:0000256" key="2">
    <source>
        <dbReference type="SAM" id="MobiDB-lite"/>
    </source>
</evidence>
<name>A0AA36MZF3_9DINO</name>
<evidence type="ECO:0000259" key="3">
    <source>
        <dbReference type="PROSITE" id="PS50103"/>
    </source>
</evidence>
<proteinExistence type="predicted"/>
<organism evidence="4 5">
    <name type="scientific">Effrenium voratum</name>
    <dbReference type="NCBI Taxonomy" id="2562239"/>
    <lineage>
        <taxon>Eukaryota</taxon>
        <taxon>Sar</taxon>
        <taxon>Alveolata</taxon>
        <taxon>Dinophyceae</taxon>
        <taxon>Suessiales</taxon>
        <taxon>Symbiodiniaceae</taxon>
        <taxon>Effrenium</taxon>
    </lineage>
</organism>
<dbReference type="EMBL" id="CAUJNA010001802">
    <property type="protein sequence ID" value="CAJ1389102.1"/>
    <property type="molecule type" value="Genomic_DNA"/>
</dbReference>
<dbReference type="PROSITE" id="PS50103">
    <property type="entry name" value="ZF_C3H1"/>
    <property type="match status" value="1"/>
</dbReference>
<protein>
    <recommendedName>
        <fullName evidence="3">C3H1-type domain-containing protein</fullName>
    </recommendedName>
</protein>
<feature type="compositionally biased region" description="Basic and acidic residues" evidence="2">
    <location>
        <begin position="65"/>
        <end position="76"/>
    </location>
</feature>
<feature type="zinc finger region" description="C3H1-type" evidence="1">
    <location>
        <begin position="90"/>
        <end position="114"/>
    </location>
</feature>
<evidence type="ECO:0000256" key="1">
    <source>
        <dbReference type="PROSITE-ProRule" id="PRU00723"/>
    </source>
</evidence>
<gene>
    <name evidence="4" type="ORF">EVOR1521_LOCUS14796</name>
</gene>
<evidence type="ECO:0000313" key="4">
    <source>
        <dbReference type="EMBL" id="CAJ1389102.1"/>
    </source>
</evidence>
<keyword evidence="1" id="KW-0863">Zinc-finger</keyword>